<organism evidence="10">
    <name type="scientific">Dendroctonus ponderosae</name>
    <name type="common">Mountain pine beetle</name>
    <dbReference type="NCBI Taxonomy" id="77166"/>
    <lineage>
        <taxon>Eukaryota</taxon>
        <taxon>Metazoa</taxon>
        <taxon>Ecdysozoa</taxon>
        <taxon>Arthropoda</taxon>
        <taxon>Hexapoda</taxon>
        <taxon>Insecta</taxon>
        <taxon>Pterygota</taxon>
        <taxon>Neoptera</taxon>
        <taxon>Endopterygota</taxon>
        <taxon>Coleoptera</taxon>
        <taxon>Polyphaga</taxon>
        <taxon>Cucujiformia</taxon>
        <taxon>Curculionidae</taxon>
        <taxon>Scolytinae</taxon>
        <taxon>Dendroctonus</taxon>
    </lineage>
</organism>
<evidence type="ECO:0000256" key="7">
    <source>
        <dbReference type="ARBA" id="ARBA00052347"/>
    </source>
</evidence>
<dbReference type="InterPro" id="IPR011762">
    <property type="entry name" value="COA_CT_N"/>
</dbReference>
<dbReference type="OMA" id="CQRELIN"/>
<dbReference type="InterPro" id="IPR029045">
    <property type="entry name" value="ClpP/crotonase-like_dom_sf"/>
</dbReference>
<dbReference type="InterPro" id="IPR035370">
    <property type="entry name" value="Nrap_D5"/>
</dbReference>
<dbReference type="InterPro" id="IPR035371">
    <property type="entry name" value="Nrap_D6"/>
</dbReference>
<dbReference type="InterPro" id="IPR035369">
    <property type="entry name" value="Nrap_D4"/>
</dbReference>
<dbReference type="FunFam" id="3.90.226.10:FF:000007">
    <property type="entry name" value="Methylcrotonoyl-CoA carboxylase subunit beta"/>
    <property type="match status" value="1"/>
</dbReference>
<comment type="catalytic activity">
    <reaction evidence="7">
        <text>3-methylbut-2-enoyl-CoA + hydrogencarbonate + ATP = 3-methyl-(2E)-glutaconyl-CoA + ADP + phosphate + H(+)</text>
        <dbReference type="Rhea" id="RHEA:13589"/>
        <dbReference type="ChEBI" id="CHEBI:15378"/>
        <dbReference type="ChEBI" id="CHEBI:17544"/>
        <dbReference type="ChEBI" id="CHEBI:30616"/>
        <dbReference type="ChEBI" id="CHEBI:43474"/>
        <dbReference type="ChEBI" id="CHEBI:57344"/>
        <dbReference type="ChEBI" id="CHEBI:57346"/>
        <dbReference type="ChEBI" id="CHEBI:456216"/>
        <dbReference type="EC" id="6.4.1.4"/>
    </reaction>
</comment>
<dbReference type="InterPro" id="IPR035368">
    <property type="entry name" value="Nrap_D3"/>
</dbReference>
<dbReference type="SUPFAM" id="SSF52096">
    <property type="entry name" value="ClpP/crotonase"/>
    <property type="match status" value="2"/>
</dbReference>
<evidence type="ECO:0000256" key="9">
    <source>
        <dbReference type="SAM" id="MobiDB-lite"/>
    </source>
</evidence>
<dbReference type="FunFam" id="3.90.226.10:FF:000004">
    <property type="entry name" value="Methylcrotonoyl-CoA carboxylase beta chain"/>
    <property type="match status" value="1"/>
</dbReference>
<dbReference type="InterPro" id="IPR034733">
    <property type="entry name" value="AcCoA_carboxyl_beta"/>
</dbReference>
<evidence type="ECO:0000256" key="8">
    <source>
        <dbReference type="ARBA" id="ARBA00069234"/>
    </source>
</evidence>
<dbReference type="InterPro" id="IPR045190">
    <property type="entry name" value="MCCB/AccD1-like"/>
</dbReference>
<evidence type="ECO:0000256" key="2">
    <source>
        <dbReference type="ARBA" id="ARBA00025711"/>
    </source>
</evidence>
<sequence length="1672" mass="187451">MESWDEAESGASEAESDKIQQKRKRKPLVLNAKRAKQQKIPGEKSKKSELFKPPTIEELSNLKVTENLFNNNLFRLQIEELIKEVAIKQKRRKALQVWLDSLAASLQQLPEHSFTLSSQKSKKAPQCPYETDQDLSVILGKPEGFECFGLYENNALPGPHLEACVNVTMPKACFHVKDFLNNRYWVKRFYYLNYLRKHLQAHKKELIFSDSNALLPILLLQPTDDEKCTVKIYVTPPDGCFKASRCLPNLNNVKKNVFQANVQDLEVLKAAPTVLYNSALAHDVTLKDNIAFVKSVLSDQKNVQEAIKLLLIWLKQRELDVGFGGFGSTLVLYLVTYLLMKKKVNQLMSSYQVAKNFFAFISSGEWEAKPISLSEVSSEHLQIFQSQFKLVFLDETGCYNLAAFLNFEVYRRVQTESALALQHLNEGRMDSFQLLFLTKLPFALQYDAVIDLTEALPMTDQFEVTDIERAVNIGFDAFLPLKQMHQLLGKGLGRRALHIVPQILVDYSKGVTRALFGVALNAEAAFNFIEMGPALSDVARAEEFRQFWGYLASDRRFRDSTAHVAVYFKTATIRGKRSIVKRIIKYLLNEKHQMKFRLYYDEFEEFIANKLISGPYPMGTNEEGSLKAIALADELGQKLRSVQMSLSITGIQGTSDTFSYCEVFPPVAARCQSAGKRQPAKENSLVLDAVKQQVPRYLQPLELVLQLEHSSKWPSDLQAIRHLKTSFHLEIAKMLKEKHNILCNATTEYLEAFYQGLVFRYRLYVPKEIVMMKKQTTEAGSTAYVDNAESQEYEKMLGILPKVNASLKGIQMQSPSFGPATALIKRWLRCHMIDNSHLPDTVVNLLNVSLYVNRTAFPSASSTPQLAFLRFLKFISEFQWELQPLIVNFNDELTGENIASLEEKVQEKRAQVQPLYIITPCDQGQSVFTTSSPTREVLNRVQQLAEASLKLIVDRISCRATFELKSLFVPNTDGYDLLIQLNASLNPRAHEQLDNADCDRIMLKKYQRRESEKIPIAGFNPVDLYLRTLRENYGEMASFFHDSHGGSKIGVLWNPSIGEDKEFKVGNIRGSRLENGRLLFNKDALIDDFYILGKDLVSWIDTNQVLNETHRKLYEANFCDSLISDLYSLRSSFFDAIALISLKRNVKPETCLWLSIEKNREENHAFMTQLVSILRKKTSAALQGGGEKAVARHTGKGKLLARERIDLLLDKSSAFLELSGLAANELYQETVHSAGIITGIGKVEGQECVIVANDATAKGGTYYPCTVKKHLRAQEIAQDNHLPCIYLVDSGGANLPHQSDVFPDRDHFGRIFFNQANLSAMGIPQIAVVMGPCTAGGAYVPSMADESVIVRRQGTVFLAGPPLVRAATGEQISAEDLGGADLHCSQSGVTDHYALSDEHALEVARGIVRNLNREPPNQFGASFEPPLYDADDIYGIIDGNGARNFDVREIIARLVDGSRFEEFKKKYGETLVCGFAKIYGKTVGVLGNNGVLFSESALKGAHFVQLCCQRTLPLLFLQNITGFMVGRQAETGGIAKNGAKLVTAVACAQVPKITVIIGGSYGAGNYGMCGRAFSPRFLYMWPNARISVMGGAQAAGVLSQVANKQWNDQEKMDFERGVIDKFDSEGSPYFSTARLWDDGVIDPRDTRKVLGMSLAAALNKKPAHTRFGIFRM</sequence>
<feature type="compositionally biased region" description="Basic and acidic residues" evidence="9">
    <location>
        <begin position="41"/>
        <end position="50"/>
    </location>
</feature>
<dbReference type="Pfam" id="PF17404">
    <property type="entry name" value="Nrap_D3"/>
    <property type="match status" value="1"/>
</dbReference>
<evidence type="ECO:0000256" key="4">
    <source>
        <dbReference type="ARBA" id="ARBA00031109"/>
    </source>
</evidence>
<evidence type="ECO:0000256" key="3">
    <source>
        <dbReference type="ARBA" id="ARBA00026116"/>
    </source>
</evidence>
<dbReference type="Pfam" id="PF01039">
    <property type="entry name" value="Carboxyl_trans"/>
    <property type="match status" value="1"/>
</dbReference>
<accession>N6SYB8</accession>
<evidence type="ECO:0000256" key="5">
    <source>
        <dbReference type="ARBA" id="ARBA00031237"/>
    </source>
</evidence>
<dbReference type="PANTHER" id="PTHR22855">
    <property type="entry name" value="ACETYL, PROPIONYL, PYRUVATE, AND GLUTACONYL CARBOXYLASE-RELATED"/>
    <property type="match status" value="1"/>
</dbReference>
<evidence type="ECO:0000313" key="10">
    <source>
        <dbReference type="EMBL" id="ENN72789.1"/>
    </source>
</evidence>
<evidence type="ECO:0000256" key="6">
    <source>
        <dbReference type="ARBA" id="ARBA00031404"/>
    </source>
</evidence>
<proteinExistence type="inferred from homology"/>
<feature type="region of interest" description="Disordered" evidence="9">
    <location>
        <begin position="1"/>
        <end position="52"/>
    </location>
</feature>
<protein>
    <recommendedName>
        <fullName evidence="8">Probable methylcrotonoyl-CoA carboxylase beta chain, mitochondrial</fullName>
        <ecNumber evidence="3">6.4.1.4</ecNumber>
    </recommendedName>
    <alternativeName>
        <fullName evidence="6">3-methylcrotonyl-CoA carboxylase 2</fullName>
    </alternativeName>
    <alternativeName>
        <fullName evidence="4">3-methylcrotonyl-CoA carboxylase non-biotin-containing subunit</fullName>
    </alternativeName>
    <alternativeName>
        <fullName evidence="5">3-methylcrotonyl-CoA:carbon dioxide ligase subunit beta</fullName>
    </alternativeName>
</protein>
<dbReference type="PROSITE" id="PS50980">
    <property type="entry name" value="COA_CT_NTER"/>
    <property type="match status" value="1"/>
</dbReference>
<dbReference type="FunFam" id="1.10.1410.10:FF:000006">
    <property type="entry name" value="Nucleolar protein 6"/>
    <property type="match status" value="1"/>
</dbReference>
<dbReference type="Pfam" id="PF17406">
    <property type="entry name" value="Nrap_D5"/>
    <property type="match status" value="1"/>
</dbReference>
<dbReference type="Gene3D" id="3.90.226.10">
    <property type="entry name" value="2-enoyl-CoA Hydratase, Chain A, domain 1"/>
    <property type="match status" value="2"/>
</dbReference>
<gene>
    <name evidence="10" type="ORF">YQE_10594</name>
</gene>
<dbReference type="EMBL" id="KB741211">
    <property type="protein sequence ID" value="ENN72789.1"/>
    <property type="molecule type" value="Genomic_DNA"/>
</dbReference>
<dbReference type="Pfam" id="PF17405">
    <property type="entry name" value="Nrap_D4"/>
    <property type="match status" value="1"/>
</dbReference>
<dbReference type="Gene3D" id="1.10.1410.10">
    <property type="match status" value="2"/>
</dbReference>
<dbReference type="InterPro" id="IPR011763">
    <property type="entry name" value="COA_CT_C"/>
</dbReference>
<dbReference type="GO" id="GO:0005739">
    <property type="term" value="C:mitochondrion"/>
    <property type="evidence" value="ECO:0007669"/>
    <property type="project" value="TreeGrafter"/>
</dbReference>
<feature type="non-terminal residue" evidence="10">
    <location>
        <position position="1"/>
    </location>
</feature>
<dbReference type="InterPro" id="IPR035082">
    <property type="entry name" value="Nrap_D1"/>
</dbReference>
<dbReference type="PANTHER" id="PTHR22855:SF13">
    <property type="entry name" value="METHYLCROTONOYL-COA CARBOXYLASE BETA CHAIN, MITOCHONDRIAL"/>
    <property type="match status" value="1"/>
</dbReference>
<dbReference type="Pfam" id="PF17403">
    <property type="entry name" value="Nrap_D2"/>
    <property type="match status" value="1"/>
</dbReference>
<dbReference type="HOGENOM" id="CLU_241770_0_0_1"/>
<dbReference type="InterPro" id="IPR035367">
    <property type="entry name" value="Nrap_D2"/>
</dbReference>
<comment type="similarity">
    <text evidence="1">Belongs to the AccD/PCCB family.</text>
</comment>
<dbReference type="PROSITE" id="PS50989">
    <property type="entry name" value="COA_CT_CTER"/>
    <property type="match status" value="1"/>
</dbReference>
<dbReference type="UniPathway" id="UPA00363">
    <property type="reaction ID" value="UER00861"/>
</dbReference>
<dbReference type="OrthoDB" id="10251401at2759"/>
<dbReference type="GO" id="GO:0004485">
    <property type="term" value="F:methylcrotonoyl-CoA carboxylase activity"/>
    <property type="evidence" value="ECO:0007669"/>
    <property type="project" value="UniProtKB-EC"/>
</dbReference>
<dbReference type="Pfam" id="PF17407">
    <property type="entry name" value="Nrap_D6"/>
    <property type="match status" value="1"/>
</dbReference>
<dbReference type="Gene3D" id="3.30.70.3030">
    <property type="match status" value="1"/>
</dbReference>
<dbReference type="Pfam" id="PF03813">
    <property type="entry name" value="Nrap"/>
    <property type="match status" value="1"/>
</dbReference>
<feature type="compositionally biased region" description="Basic residues" evidence="9">
    <location>
        <begin position="21"/>
        <end position="37"/>
    </location>
</feature>
<dbReference type="EC" id="6.4.1.4" evidence="3"/>
<reference evidence="10" key="1">
    <citation type="journal article" date="2013" name="Genome Biol.">
        <title>Draft genome of the mountain pine beetle, Dendroctonus ponderosae Hopkins, a major forest pest.</title>
        <authorList>
            <person name="Keeling C.I."/>
            <person name="Yuen M.M."/>
            <person name="Liao N.Y."/>
            <person name="Docking T.R."/>
            <person name="Chan S.K."/>
            <person name="Taylor G.A."/>
            <person name="Palmquist D.L."/>
            <person name="Jackman S.D."/>
            <person name="Nguyen A."/>
            <person name="Li M."/>
            <person name="Henderson H."/>
            <person name="Janes J.K."/>
            <person name="Zhao Y."/>
            <person name="Pandoh P."/>
            <person name="Moore R."/>
            <person name="Sperling F.A."/>
            <person name="Huber D.P."/>
            <person name="Birol I."/>
            <person name="Jones S.J."/>
            <person name="Bohlmann J."/>
        </authorList>
    </citation>
    <scope>NUCLEOTIDE SEQUENCE</scope>
</reference>
<evidence type="ECO:0000256" key="1">
    <source>
        <dbReference type="ARBA" id="ARBA00006102"/>
    </source>
</evidence>
<name>N6SYB8_DENPD</name>
<dbReference type="GO" id="GO:1905202">
    <property type="term" value="C:methylcrotonoyl-CoA carboxylase complex"/>
    <property type="evidence" value="ECO:0007669"/>
    <property type="project" value="TreeGrafter"/>
</dbReference>
<dbReference type="GO" id="GO:0006552">
    <property type="term" value="P:L-leucine catabolic process"/>
    <property type="evidence" value="ECO:0007669"/>
    <property type="project" value="UniProtKB-UniPathway"/>
</dbReference>
<comment type="pathway">
    <text evidence="2">Amino-acid degradation; L-leucine degradation; (S)-3-hydroxy-3-methylglutaryl-CoA from 3-isovaleryl-CoA: step 2/3.</text>
</comment>